<name>A0A6J6DG86_9ZZZZ</name>
<reference evidence="1" key="1">
    <citation type="submission" date="2020-05" db="EMBL/GenBank/DDBJ databases">
        <authorList>
            <person name="Chiriac C."/>
            <person name="Salcher M."/>
            <person name="Ghai R."/>
            <person name="Kavagutti S V."/>
        </authorList>
    </citation>
    <scope>NUCLEOTIDE SEQUENCE</scope>
</reference>
<protein>
    <submittedName>
        <fullName evidence="1">Unannotated protein</fullName>
    </submittedName>
</protein>
<sequence length="81" mass="8370">MDANSQPIAPPPITAMRAGIRSSINTSSEVMIGPPGSKPGITRGTLPAAKITLRPTTLVVAPSSPTTVTELSEFNEPTPNM</sequence>
<gene>
    <name evidence="1" type="ORF">UFOPK1572_00879</name>
</gene>
<evidence type="ECO:0000313" key="1">
    <source>
        <dbReference type="EMBL" id="CAB4561699.1"/>
    </source>
</evidence>
<dbReference type="AlphaFoldDB" id="A0A6J6DG86"/>
<organism evidence="1">
    <name type="scientific">freshwater metagenome</name>
    <dbReference type="NCBI Taxonomy" id="449393"/>
    <lineage>
        <taxon>unclassified sequences</taxon>
        <taxon>metagenomes</taxon>
        <taxon>ecological metagenomes</taxon>
    </lineage>
</organism>
<dbReference type="EMBL" id="CAEZTC010000102">
    <property type="protein sequence ID" value="CAB4561699.1"/>
    <property type="molecule type" value="Genomic_DNA"/>
</dbReference>
<proteinExistence type="predicted"/>
<accession>A0A6J6DG86</accession>